<feature type="transmembrane region" description="Helical" evidence="6">
    <location>
        <begin position="21"/>
        <end position="42"/>
    </location>
</feature>
<evidence type="ECO:0000256" key="5">
    <source>
        <dbReference type="ARBA" id="ARBA00023136"/>
    </source>
</evidence>
<feature type="transmembrane region" description="Helical" evidence="6">
    <location>
        <begin position="62"/>
        <end position="81"/>
    </location>
</feature>
<gene>
    <name evidence="7" type="ORF">D9756_002328</name>
</gene>
<dbReference type="OrthoDB" id="44756at2759"/>
<dbReference type="Pfam" id="PF10270">
    <property type="entry name" value="MMgT"/>
    <property type="match status" value="1"/>
</dbReference>
<comment type="subcellular location">
    <subcellularLocation>
        <location evidence="1">Endomembrane system</location>
        <topology evidence="1">Multi-pass membrane protein</topology>
    </subcellularLocation>
</comment>
<evidence type="ECO:0000256" key="3">
    <source>
        <dbReference type="ARBA" id="ARBA00022692"/>
    </source>
</evidence>
<evidence type="ECO:0000256" key="4">
    <source>
        <dbReference type="ARBA" id="ARBA00022989"/>
    </source>
</evidence>
<dbReference type="EMBL" id="JAACJO010000002">
    <property type="protein sequence ID" value="KAF5362246.1"/>
    <property type="molecule type" value="Genomic_DNA"/>
</dbReference>
<dbReference type="Proteomes" id="UP000559027">
    <property type="component" value="Unassembled WGS sequence"/>
</dbReference>
<evidence type="ECO:0000313" key="7">
    <source>
        <dbReference type="EMBL" id="KAF5362246.1"/>
    </source>
</evidence>
<proteinExistence type="inferred from homology"/>
<evidence type="ECO:0008006" key="9">
    <source>
        <dbReference type="Google" id="ProtNLM"/>
    </source>
</evidence>
<protein>
    <recommendedName>
        <fullName evidence="9">Membrane magnesium transporter</fullName>
    </recommendedName>
</protein>
<keyword evidence="8" id="KW-1185">Reference proteome</keyword>
<keyword evidence="5 6" id="KW-0472">Membrane</keyword>
<accession>A0A8H5GCD8</accession>
<evidence type="ECO:0000313" key="8">
    <source>
        <dbReference type="Proteomes" id="UP000559027"/>
    </source>
</evidence>
<evidence type="ECO:0000256" key="2">
    <source>
        <dbReference type="ARBA" id="ARBA00006109"/>
    </source>
</evidence>
<keyword evidence="4 6" id="KW-1133">Transmembrane helix</keyword>
<comment type="similarity">
    <text evidence="2">Belongs to the membrane magnesium transporter (TC 1.A.67) family.</text>
</comment>
<reference evidence="7 8" key="1">
    <citation type="journal article" date="2020" name="ISME J.">
        <title>Uncovering the hidden diversity of litter-decomposition mechanisms in mushroom-forming fungi.</title>
        <authorList>
            <person name="Floudas D."/>
            <person name="Bentzer J."/>
            <person name="Ahren D."/>
            <person name="Johansson T."/>
            <person name="Persson P."/>
            <person name="Tunlid A."/>
        </authorList>
    </citation>
    <scope>NUCLEOTIDE SEQUENCE [LARGE SCALE GENOMIC DNA]</scope>
    <source>
        <strain evidence="7 8">CBS 146.42</strain>
    </source>
</reference>
<comment type="caution">
    <text evidence="7">The sequence shown here is derived from an EMBL/GenBank/DDBJ whole genome shotgun (WGS) entry which is preliminary data.</text>
</comment>
<organism evidence="7 8">
    <name type="scientific">Leucocoprinus leucothites</name>
    <dbReference type="NCBI Taxonomy" id="201217"/>
    <lineage>
        <taxon>Eukaryota</taxon>
        <taxon>Fungi</taxon>
        <taxon>Dikarya</taxon>
        <taxon>Basidiomycota</taxon>
        <taxon>Agaricomycotina</taxon>
        <taxon>Agaricomycetes</taxon>
        <taxon>Agaricomycetidae</taxon>
        <taxon>Agaricales</taxon>
        <taxon>Agaricineae</taxon>
        <taxon>Agaricaceae</taxon>
        <taxon>Leucocoprinus</taxon>
    </lineage>
</organism>
<dbReference type="InterPro" id="IPR018937">
    <property type="entry name" value="MMgT"/>
</dbReference>
<name>A0A8H5GCD8_9AGAR</name>
<evidence type="ECO:0000256" key="1">
    <source>
        <dbReference type="ARBA" id="ARBA00004127"/>
    </source>
</evidence>
<keyword evidence="3 6" id="KW-0812">Transmembrane</keyword>
<evidence type="ECO:0000256" key="6">
    <source>
        <dbReference type="SAM" id="Phobius"/>
    </source>
</evidence>
<dbReference type="GO" id="GO:0012505">
    <property type="term" value="C:endomembrane system"/>
    <property type="evidence" value="ECO:0007669"/>
    <property type="project" value="UniProtKB-SubCell"/>
</dbReference>
<dbReference type="AlphaFoldDB" id="A0A8H5GCD8"/>
<sequence>MNHASRSYLAPTSTSTTLLKMAARVLIILAVISLLHAGYSGYEHLSRLKALGQPQEALPKDIAIETLFGAILGIIGAALYGSPLKQISWASEMRQHKIDEMDARMGFASYTHRGRNMFSNVPRESINQRT</sequence>